<feature type="non-terminal residue" evidence="1">
    <location>
        <position position="1"/>
    </location>
</feature>
<protein>
    <recommendedName>
        <fullName evidence="2">KOW domain-containing protein</fullName>
    </recommendedName>
</protein>
<name>X0TBZ3_9ZZZZ</name>
<reference evidence="1" key="1">
    <citation type="journal article" date="2014" name="Front. Microbiol.">
        <title>High frequency of phylogenetically diverse reductive dehalogenase-homologous genes in deep subseafloor sedimentary metagenomes.</title>
        <authorList>
            <person name="Kawai M."/>
            <person name="Futagami T."/>
            <person name="Toyoda A."/>
            <person name="Takaki Y."/>
            <person name="Nishi S."/>
            <person name="Hori S."/>
            <person name="Arai W."/>
            <person name="Tsubouchi T."/>
            <person name="Morono Y."/>
            <person name="Uchiyama I."/>
            <person name="Ito T."/>
            <person name="Fujiyama A."/>
            <person name="Inagaki F."/>
            <person name="Takami H."/>
        </authorList>
    </citation>
    <scope>NUCLEOTIDE SEQUENCE</scope>
    <source>
        <strain evidence="1">Expedition CK06-06</strain>
    </source>
</reference>
<evidence type="ECO:0008006" key="2">
    <source>
        <dbReference type="Google" id="ProtNLM"/>
    </source>
</evidence>
<comment type="caution">
    <text evidence="1">The sequence shown here is derived from an EMBL/GenBank/DDBJ whole genome shotgun (WGS) entry which is preliminary data.</text>
</comment>
<dbReference type="EMBL" id="BARS01019446">
    <property type="protein sequence ID" value="GAF91003.1"/>
    <property type="molecule type" value="Genomic_DNA"/>
</dbReference>
<organism evidence="1">
    <name type="scientific">marine sediment metagenome</name>
    <dbReference type="NCBI Taxonomy" id="412755"/>
    <lineage>
        <taxon>unclassified sequences</taxon>
        <taxon>metagenomes</taxon>
        <taxon>ecological metagenomes</taxon>
    </lineage>
</organism>
<gene>
    <name evidence="1" type="ORF">S01H1_31518</name>
</gene>
<sequence length="252" mass="27094">GMPIPVEIEAYIPGKVVKVLPREGAVIETNAALIQGIFGIGGETHGKIKMVVDSPDEKLTADLITSEDKGAVLIGGSLATLDALRKGAEFGVSCIVTGGVRHDDITTLIGEEIGVAITGHEEVGLTLIITEGFGEMRMSQRTFDLLKRFDGYMASVNGATQIRAGVMRPEIIIPHEERLERASSVELAAGMLPGTPVRIIRRPYFGAIGNVVSLPVELQQIQTRSHVRVLEVELEDGRVVTVPRANVEIIEE</sequence>
<accession>X0TBZ3</accession>
<evidence type="ECO:0000313" key="1">
    <source>
        <dbReference type="EMBL" id="GAF91003.1"/>
    </source>
</evidence>
<dbReference type="AlphaFoldDB" id="X0TBZ3"/>
<proteinExistence type="predicted"/>